<gene>
    <name evidence="3" type="primary">cas5c</name>
    <name evidence="3" type="ORF">ERX40_02230</name>
</gene>
<dbReference type="GO" id="GO:0003723">
    <property type="term" value="F:RNA binding"/>
    <property type="evidence" value="ECO:0007669"/>
    <property type="project" value="UniProtKB-UniRule"/>
</dbReference>
<comment type="caution">
    <text evidence="3">The sequence shown here is derived from an EMBL/GenBank/DDBJ whole genome shotgun (WGS) entry which is preliminary data.</text>
</comment>
<dbReference type="NCBIfam" id="TIGR02593">
    <property type="entry name" value="CRISPR_cas5"/>
    <property type="match status" value="1"/>
</dbReference>
<keyword evidence="1 2" id="KW-0051">Antiviral defense</keyword>
<dbReference type="GO" id="GO:0004519">
    <property type="term" value="F:endonuclease activity"/>
    <property type="evidence" value="ECO:0007669"/>
    <property type="project" value="UniProtKB-UniRule"/>
</dbReference>
<dbReference type="PIRSF" id="PIRSF029950">
    <property type="entry name" value="Cas_CT1134"/>
    <property type="match status" value="1"/>
</dbReference>
<proteinExistence type="inferred from homology"/>
<keyword evidence="4" id="KW-1185">Reference proteome</keyword>
<dbReference type="Pfam" id="PF09704">
    <property type="entry name" value="Cas_Cas5d"/>
    <property type="match status" value="1"/>
</dbReference>
<accession>A0A9Q8CMG3</accession>
<dbReference type="InterPro" id="IPR010155">
    <property type="entry name" value="CRISPR-assoc_prot_Cas5d"/>
</dbReference>
<protein>
    <recommendedName>
        <fullName evidence="2">pre-crRNA processing endonuclease</fullName>
        <ecNumber evidence="2">3.1.-.-</ecNumber>
    </recommendedName>
</protein>
<dbReference type="OrthoDB" id="5621871at2"/>
<evidence type="ECO:0000313" key="3">
    <source>
        <dbReference type="EMBL" id="TDM04007.1"/>
    </source>
</evidence>
<dbReference type="EC" id="3.1.-.-" evidence="2"/>
<dbReference type="Gene3D" id="3.30.70.2660">
    <property type="match status" value="1"/>
</dbReference>
<dbReference type="GO" id="GO:0051607">
    <property type="term" value="P:defense response to virus"/>
    <property type="evidence" value="ECO:0007669"/>
    <property type="project" value="UniProtKB-UniRule"/>
</dbReference>
<dbReference type="InterPro" id="IPR021124">
    <property type="entry name" value="CRISPR-assoc_prot_Cas5"/>
</dbReference>
<reference evidence="3 4" key="1">
    <citation type="submission" date="2019-01" db="EMBL/GenBank/DDBJ databases">
        <title>Draft genome sequences of the type strains of six Macrococcus species.</title>
        <authorList>
            <person name="Mazhar S."/>
            <person name="Altermann E."/>
            <person name="Hill C."/>
            <person name="Mcauliffe O."/>
        </authorList>
    </citation>
    <scope>NUCLEOTIDE SEQUENCE [LARGE SCALE GENOMIC DNA]</scope>
    <source>
        <strain evidence="3 4">ATCC 51828</strain>
    </source>
</reference>
<dbReference type="Proteomes" id="UP000295280">
    <property type="component" value="Unassembled WGS sequence"/>
</dbReference>
<evidence type="ECO:0000256" key="2">
    <source>
        <dbReference type="PIRNR" id="PIRNR029950"/>
    </source>
</evidence>
<comment type="similarity">
    <text evidence="2">Belongs to the CRISPR-associated protein Cas5 family. Subtype I-C/Dvulg subfamily.</text>
</comment>
<dbReference type="EMBL" id="SCWD01000001">
    <property type="protein sequence ID" value="TDM04007.1"/>
    <property type="molecule type" value="Genomic_DNA"/>
</dbReference>
<organism evidence="3 4">
    <name type="scientific">Macrococcus carouselicus</name>
    <dbReference type="NCBI Taxonomy" id="69969"/>
    <lineage>
        <taxon>Bacteria</taxon>
        <taxon>Bacillati</taxon>
        <taxon>Bacillota</taxon>
        <taxon>Bacilli</taxon>
        <taxon>Bacillales</taxon>
        <taxon>Staphylococcaceae</taxon>
        <taxon>Macrococcus</taxon>
    </lineage>
</organism>
<keyword evidence="2" id="KW-0694">RNA-binding</keyword>
<keyword evidence="2" id="KW-0540">Nuclease</keyword>
<sequence length="239" mass="27683">MSFQSKSFYFKVSGDYALWTSVESKGGGERFSYSVPTRQGLHGIVDAIYFKPTFTNIVEEVKVMKPILTDTKGVRAMVGKGKADLNYVTYLEDVEYLVKYHFIWNVNREDLSYDRNARKHEAIMERSILKGGRRDIFLGTRECLAHVEAITEEMYEEAESYYSNQTISLGIMFHSFKFPSVTAGRLESYFANTIMKNGVIKFKTQEECEFKNELSSYIVKTPKEIKDVATELMEYERKE</sequence>
<dbReference type="RefSeq" id="WP_133416868.1">
    <property type="nucleotide sequence ID" value="NZ_SCWD01000001.1"/>
</dbReference>
<dbReference type="InterPro" id="IPR013422">
    <property type="entry name" value="CRISPR-assoc_prot_Cas5_N"/>
</dbReference>
<dbReference type="NCBIfam" id="TIGR01876">
    <property type="entry name" value="cas_Cas5d"/>
    <property type="match status" value="1"/>
</dbReference>
<dbReference type="GO" id="GO:0016787">
    <property type="term" value="F:hydrolase activity"/>
    <property type="evidence" value="ECO:0007669"/>
    <property type="project" value="UniProtKB-KW"/>
</dbReference>
<evidence type="ECO:0000256" key="1">
    <source>
        <dbReference type="ARBA" id="ARBA00023118"/>
    </source>
</evidence>
<keyword evidence="2" id="KW-0255">Endonuclease</keyword>
<keyword evidence="2" id="KW-0378">Hydrolase</keyword>
<dbReference type="GO" id="GO:0043571">
    <property type="term" value="P:maintenance of CRISPR repeat elements"/>
    <property type="evidence" value="ECO:0007669"/>
    <property type="project" value="UniProtKB-UniRule"/>
</dbReference>
<evidence type="ECO:0000313" key="4">
    <source>
        <dbReference type="Proteomes" id="UP000295280"/>
    </source>
</evidence>
<dbReference type="AlphaFoldDB" id="A0A9Q8CMG3"/>
<comment type="function">
    <text evidence="2">CRISPR (clustered regularly interspaced short palindromic repeat) is an adaptive immune system that provides protection against mobile genetic elements (viruses, transposable elements and conjugative plasmids). CRISPR clusters contain spacers, sequences complementary to antecedent mobile elements, and target invading nucleic acids. CRISPR clusters are transcribed and processed into CRISPR RNA (crRNA).</text>
</comment>
<name>A0A9Q8CMG3_9STAP</name>